<feature type="transmembrane region" description="Helical" evidence="10">
    <location>
        <begin position="32"/>
        <end position="52"/>
    </location>
</feature>
<evidence type="ECO:0000256" key="3">
    <source>
        <dbReference type="ARBA" id="ARBA00022606"/>
    </source>
</evidence>
<proteinExistence type="predicted"/>
<evidence type="ECO:0000256" key="8">
    <source>
        <dbReference type="ARBA" id="ARBA00023170"/>
    </source>
</evidence>
<evidence type="ECO:0000256" key="10">
    <source>
        <dbReference type="SAM" id="Phobius"/>
    </source>
</evidence>
<comment type="caution">
    <text evidence="11">The sequence shown here is derived from an EMBL/GenBank/DDBJ whole genome shotgun (WGS) entry which is preliminary data.</text>
</comment>
<feature type="transmembrane region" description="Helical" evidence="10">
    <location>
        <begin position="251"/>
        <end position="272"/>
    </location>
</feature>
<organism evidence="11 12">
    <name type="scientific">Zophobas morio</name>
    <dbReference type="NCBI Taxonomy" id="2755281"/>
    <lineage>
        <taxon>Eukaryota</taxon>
        <taxon>Metazoa</taxon>
        <taxon>Ecdysozoa</taxon>
        <taxon>Arthropoda</taxon>
        <taxon>Hexapoda</taxon>
        <taxon>Insecta</taxon>
        <taxon>Pterygota</taxon>
        <taxon>Neoptera</taxon>
        <taxon>Endopterygota</taxon>
        <taxon>Coleoptera</taxon>
        <taxon>Polyphaga</taxon>
        <taxon>Cucujiformia</taxon>
        <taxon>Tenebrionidae</taxon>
        <taxon>Zophobas</taxon>
    </lineage>
</organism>
<keyword evidence="3" id="KW-0716">Sensory transduction</keyword>
<dbReference type="Pfam" id="PF02949">
    <property type="entry name" value="7tm_6"/>
    <property type="match status" value="2"/>
</dbReference>
<dbReference type="GO" id="GO:0005886">
    <property type="term" value="C:plasma membrane"/>
    <property type="evidence" value="ECO:0007669"/>
    <property type="project" value="UniProtKB-SubCell"/>
</dbReference>
<feature type="transmembrane region" description="Helical" evidence="10">
    <location>
        <begin position="394"/>
        <end position="415"/>
    </location>
</feature>
<feature type="transmembrane region" description="Helical" evidence="10">
    <location>
        <begin position="284"/>
        <end position="304"/>
    </location>
</feature>
<gene>
    <name evidence="11" type="ORF">Zmor_007628</name>
</gene>
<dbReference type="InterPro" id="IPR004117">
    <property type="entry name" value="7tm6_olfct_rcpt"/>
</dbReference>
<keyword evidence="12" id="KW-1185">Reference proteome</keyword>
<feature type="transmembrane region" description="Helical" evidence="10">
    <location>
        <begin position="455"/>
        <end position="475"/>
    </location>
</feature>
<feature type="transmembrane region" description="Helical" evidence="10">
    <location>
        <begin position="72"/>
        <end position="89"/>
    </location>
</feature>
<accession>A0AA38MPY9</accession>
<reference evidence="11" key="1">
    <citation type="journal article" date="2023" name="G3 (Bethesda)">
        <title>Whole genome assemblies of Zophobas morio and Tenebrio molitor.</title>
        <authorList>
            <person name="Kaur S."/>
            <person name="Stinson S.A."/>
            <person name="diCenzo G.C."/>
        </authorList>
    </citation>
    <scope>NUCLEOTIDE SEQUENCE</scope>
    <source>
        <strain evidence="11">QUZm001</strain>
    </source>
</reference>
<comment type="subcellular location">
    <subcellularLocation>
        <location evidence="1">Cell membrane</location>
        <topology evidence="1">Multi-pass membrane protein</topology>
    </subcellularLocation>
</comment>
<feature type="transmembrane region" description="Helical" evidence="10">
    <location>
        <begin position="617"/>
        <end position="639"/>
    </location>
</feature>
<evidence type="ECO:0000256" key="6">
    <source>
        <dbReference type="ARBA" id="ARBA00022989"/>
    </source>
</evidence>
<keyword evidence="5" id="KW-0552">Olfaction</keyword>
<protein>
    <recommendedName>
        <fullName evidence="13">7tm 6 domain containing protein</fullName>
    </recommendedName>
</protein>
<keyword evidence="7 10" id="KW-0472">Membrane</keyword>
<dbReference type="PANTHER" id="PTHR21137">
    <property type="entry name" value="ODORANT RECEPTOR"/>
    <property type="match status" value="1"/>
</dbReference>
<keyword evidence="4 10" id="KW-0812">Transmembrane</keyword>
<feature type="transmembrane region" description="Helical" evidence="10">
    <location>
        <begin position="178"/>
        <end position="195"/>
    </location>
</feature>
<name>A0AA38MPY9_9CUCU</name>
<keyword evidence="9" id="KW-0807">Transducer</keyword>
<dbReference type="EMBL" id="JALNTZ010000002">
    <property type="protein sequence ID" value="KAJ3663338.1"/>
    <property type="molecule type" value="Genomic_DNA"/>
</dbReference>
<evidence type="ECO:0000256" key="5">
    <source>
        <dbReference type="ARBA" id="ARBA00022725"/>
    </source>
</evidence>
<evidence type="ECO:0000256" key="1">
    <source>
        <dbReference type="ARBA" id="ARBA00004651"/>
    </source>
</evidence>
<evidence type="ECO:0000256" key="9">
    <source>
        <dbReference type="ARBA" id="ARBA00023224"/>
    </source>
</evidence>
<feature type="transmembrane region" description="Helical" evidence="10">
    <location>
        <begin position="129"/>
        <end position="149"/>
    </location>
</feature>
<evidence type="ECO:0000313" key="12">
    <source>
        <dbReference type="Proteomes" id="UP001168821"/>
    </source>
</evidence>
<dbReference type="GO" id="GO:0007165">
    <property type="term" value="P:signal transduction"/>
    <property type="evidence" value="ECO:0007669"/>
    <property type="project" value="UniProtKB-KW"/>
</dbReference>
<dbReference type="Proteomes" id="UP001168821">
    <property type="component" value="Unassembled WGS sequence"/>
</dbReference>
<dbReference type="GO" id="GO:0004984">
    <property type="term" value="F:olfactory receptor activity"/>
    <property type="evidence" value="ECO:0007669"/>
    <property type="project" value="InterPro"/>
</dbReference>
<evidence type="ECO:0008006" key="13">
    <source>
        <dbReference type="Google" id="ProtNLM"/>
    </source>
</evidence>
<keyword evidence="2" id="KW-1003">Cell membrane</keyword>
<evidence type="ECO:0000313" key="11">
    <source>
        <dbReference type="EMBL" id="KAJ3663338.1"/>
    </source>
</evidence>
<evidence type="ECO:0000256" key="4">
    <source>
        <dbReference type="ARBA" id="ARBA00022692"/>
    </source>
</evidence>
<feature type="transmembrane region" description="Helical" evidence="10">
    <location>
        <begin position="363"/>
        <end position="388"/>
    </location>
</feature>
<dbReference type="PANTHER" id="PTHR21137:SF35">
    <property type="entry name" value="ODORANT RECEPTOR 19A-RELATED"/>
    <property type="match status" value="1"/>
</dbReference>
<keyword evidence="8" id="KW-0675">Receptor</keyword>
<feature type="transmembrane region" description="Helical" evidence="10">
    <location>
        <begin position="581"/>
        <end position="605"/>
    </location>
</feature>
<sequence length="648" mass="75470">MKEFKWKRTIRTNLLMLHYLGLWPKNNELYKFNLYTVYTFISTVLMMGGHNFFQTMNVFFIYKDLEALVETFFIAIMDLLVSLKTYFFIRKIRILKKLVSELRDPIFQPQTRRQVLLVQPRLSSWKKIYHSYVSVVIGTGLFWCVVPLLDGSFKDYRLPFAAWYPYNTRSSPSYELTYIYQVVCFLYLSVGTATVDGTITSLMMYTSANCDILWDKMKNLPPEKPSSARTIIQCIKHHNKILRFAQNANRFFQFIVLGQFFTSTVVIALTMFQMTLVDPFSSNGLLRLSYAAGVTMQIFIYCWFGNEVEVTCEIRVVQIMSVLALKTQKFDFSAPIRPILLQLEFVGLWPPGDGSYKLNFYTFYAIFILTIIFGGHFFFQTVTLFFVYDTIETFASNIFLTMTDIMIMLKVYNFIKHTKTLKKWLQLLKEDAFQPKDDRQIQIIKPTVDLWKTTYKFFFVLVCLAASVWSIVPFLNKAAEDKELPFPVWLPYDHTVSPFYELSYAHELFGLWFMGMTNVNFDNLIFACLTYVAAQCELLSDNLRNMLKCATSQHEPLVHKGIIDCIKQHKELLSLAEDLNAFFEIIILGQFVASTVTIATTLFMLTLVNPFSFENKGFIVVMYGSAVFAEIFSFCWFGNEVEVKVRCL</sequence>
<evidence type="ECO:0000256" key="2">
    <source>
        <dbReference type="ARBA" id="ARBA00022475"/>
    </source>
</evidence>
<dbReference type="GO" id="GO:0005549">
    <property type="term" value="F:odorant binding"/>
    <property type="evidence" value="ECO:0007669"/>
    <property type="project" value="InterPro"/>
</dbReference>
<evidence type="ECO:0000256" key="7">
    <source>
        <dbReference type="ARBA" id="ARBA00023136"/>
    </source>
</evidence>
<dbReference type="AlphaFoldDB" id="A0AA38MPY9"/>
<keyword evidence="6 10" id="KW-1133">Transmembrane helix</keyword>